<keyword evidence="1" id="KW-0732">Signal</keyword>
<evidence type="ECO:0000313" key="3">
    <source>
        <dbReference type="Proteomes" id="UP000005546"/>
    </source>
</evidence>
<protein>
    <submittedName>
        <fullName evidence="2">Conserved domain protein</fullName>
    </submittedName>
</protein>
<dbReference type="AlphaFoldDB" id="F3QTZ8"/>
<name>F3QTZ8_9BACT</name>
<comment type="caution">
    <text evidence="2">The sequence shown here is derived from an EMBL/GenBank/DDBJ whole genome shotgun (WGS) entry which is preliminary data.</text>
</comment>
<feature type="chain" id="PRO_5003305459" evidence="1">
    <location>
        <begin position="22"/>
        <end position="280"/>
    </location>
</feature>
<dbReference type="Gene3D" id="3.10.450.50">
    <property type="match status" value="2"/>
</dbReference>
<organism evidence="2 3">
    <name type="scientific">Paraprevotella xylaniphila YIT 11841</name>
    <dbReference type="NCBI Taxonomy" id="762982"/>
    <lineage>
        <taxon>Bacteria</taxon>
        <taxon>Pseudomonadati</taxon>
        <taxon>Bacteroidota</taxon>
        <taxon>Bacteroidia</taxon>
        <taxon>Bacteroidales</taxon>
        <taxon>Prevotellaceae</taxon>
        <taxon>Paraprevotella</taxon>
    </lineage>
</organism>
<accession>F3QTZ8</accession>
<reference evidence="2 3" key="1">
    <citation type="submission" date="2011-02" db="EMBL/GenBank/DDBJ databases">
        <authorList>
            <person name="Weinstock G."/>
            <person name="Sodergren E."/>
            <person name="Clifton S."/>
            <person name="Fulton L."/>
            <person name="Fulton B."/>
            <person name="Courtney L."/>
            <person name="Fronick C."/>
            <person name="Harrison M."/>
            <person name="Strong C."/>
            <person name="Farmer C."/>
            <person name="Delahaunty K."/>
            <person name="Markovic C."/>
            <person name="Hall O."/>
            <person name="Minx P."/>
            <person name="Tomlinson C."/>
            <person name="Mitreva M."/>
            <person name="Hou S."/>
            <person name="Chen J."/>
            <person name="Wollam A."/>
            <person name="Pepin K.H."/>
            <person name="Johnson M."/>
            <person name="Bhonagiri V."/>
            <person name="Zhang X."/>
            <person name="Suruliraj S."/>
            <person name="Warren W."/>
            <person name="Chinwalla A."/>
            <person name="Mardis E.R."/>
            <person name="Wilson R.K."/>
        </authorList>
    </citation>
    <scope>NUCLEOTIDE SEQUENCE [LARGE SCALE GENOMIC DNA]</scope>
    <source>
        <strain evidence="2 3">YIT 11841</strain>
    </source>
</reference>
<evidence type="ECO:0000313" key="2">
    <source>
        <dbReference type="EMBL" id="EGG54407.1"/>
    </source>
</evidence>
<gene>
    <name evidence="2" type="ORF">HMPREF9442_01667</name>
</gene>
<dbReference type="EMBL" id="AFBR01000040">
    <property type="protein sequence ID" value="EGG54407.1"/>
    <property type="molecule type" value="Genomic_DNA"/>
</dbReference>
<sequence length="280" mass="32828">MQVLRILVLLLSLLTTRAVKALSPSAPSDGRQIEKYLQKSYQEYMEAINTDDRKTEEKFLQNLLTPEMKEKRARLACATDSDPMIRAQDVTEYSIQSVRCRHLCGCWYEVSYRPYPQDSTTYIPLRITTDSLGKTRISYVTPDWGNRNYGDYWFDIPEEKVIDHQDGKTFVETFYKSYAHTYIKMEPDLEQGLKHLRETYCTPAMQEKYVRSKKEVELEDPMFDPVIGNDDFDVFWYSSLQVHPTKNKECFTVSYSYTKLQVTLQCQDGKYKIADVELIP</sequence>
<dbReference type="Proteomes" id="UP000005546">
    <property type="component" value="Unassembled WGS sequence"/>
</dbReference>
<dbReference type="eggNOG" id="ENOG5032Y6Z">
    <property type="taxonomic scope" value="Bacteria"/>
</dbReference>
<feature type="signal peptide" evidence="1">
    <location>
        <begin position="1"/>
        <end position="21"/>
    </location>
</feature>
<keyword evidence="3" id="KW-1185">Reference proteome</keyword>
<proteinExistence type="predicted"/>
<evidence type="ECO:0000256" key="1">
    <source>
        <dbReference type="SAM" id="SignalP"/>
    </source>
</evidence>
<dbReference type="STRING" id="762982.HMPREF9442_01667"/>
<dbReference type="HOGENOM" id="CLU_073259_0_0_10"/>